<dbReference type="HOGENOM" id="CLU_180178_0_0_1"/>
<evidence type="ECO:0000313" key="3">
    <source>
        <dbReference type="Proteomes" id="UP000030672"/>
    </source>
</evidence>
<evidence type="ECO:0000256" key="1">
    <source>
        <dbReference type="SAM" id="MobiDB-lite"/>
    </source>
</evidence>
<name>A0A074VI27_AURM1</name>
<feature type="non-terminal residue" evidence="2">
    <location>
        <position position="1"/>
    </location>
</feature>
<dbReference type="RefSeq" id="XP_040877166.1">
    <property type="nucleotide sequence ID" value="XM_041019052.1"/>
</dbReference>
<dbReference type="Proteomes" id="UP000030672">
    <property type="component" value="Unassembled WGS sequence"/>
</dbReference>
<evidence type="ECO:0000313" key="2">
    <source>
        <dbReference type="EMBL" id="KEQ60143.1"/>
    </source>
</evidence>
<feature type="region of interest" description="Disordered" evidence="1">
    <location>
        <begin position="1"/>
        <end position="33"/>
    </location>
</feature>
<feature type="compositionally biased region" description="Polar residues" evidence="1">
    <location>
        <begin position="7"/>
        <end position="22"/>
    </location>
</feature>
<accession>A0A074VI27</accession>
<dbReference type="EMBL" id="KL584844">
    <property type="protein sequence ID" value="KEQ60143.1"/>
    <property type="molecule type" value="Genomic_DNA"/>
</dbReference>
<protein>
    <submittedName>
        <fullName evidence="2">Uncharacterized protein</fullName>
    </submittedName>
</protein>
<feature type="non-terminal residue" evidence="2">
    <location>
        <position position="76"/>
    </location>
</feature>
<proteinExistence type="predicted"/>
<dbReference type="AlphaFoldDB" id="A0A074VI27"/>
<keyword evidence="3" id="KW-1185">Reference proteome</keyword>
<sequence length="76" mass="8164">CAGSCAYSVSRSNARSSGPHQTGQEHAHIKTSTSIQTRRVCNCPLSIFAPFSSPVFDHPSSANLPACSLLFLRLRC</sequence>
<organism evidence="2 3">
    <name type="scientific">Aureobasidium melanogenum (strain CBS 110374)</name>
    <name type="common">Aureobasidium pullulans var. melanogenum</name>
    <dbReference type="NCBI Taxonomy" id="1043003"/>
    <lineage>
        <taxon>Eukaryota</taxon>
        <taxon>Fungi</taxon>
        <taxon>Dikarya</taxon>
        <taxon>Ascomycota</taxon>
        <taxon>Pezizomycotina</taxon>
        <taxon>Dothideomycetes</taxon>
        <taxon>Dothideomycetidae</taxon>
        <taxon>Dothideales</taxon>
        <taxon>Saccotheciaceae</taxon>
        <taxon>Aureobasidium</taxon>
    </lineage>
</organism>
<gene>
    <name evidence="2" type="ORF">M437DRAFT_23163</name>
</gene>
<reference evidence="2 3" key="1">
    <citation type="journal article" date="2014" name="BMC Genomics">
        <title>Genome sequencing of four Aureobasidium pullulans varieties: biotechnological potential, stress tolerance, and description of new species.</title>
        <authorList>
            <person name="Gostin Ar C."/>
            <person name="Ohm R.A."/>
            <person name="Kogej T."/>
            <person name="Sonjak S."/>
            <person name="Turk M."/>
            <person name="Zajc J."/>
            <person name="Zalar P."/>
            <person name="Grube M."/>
            <person name="Sun H."/>
            <person name="Han J."/>
            <person name="Sharma A."/>
            <person name="Chiniquy J."/>
            <person name="Ngan C.Y."/>
            <person name="Lipzen A."/>
            <person name="Barry K."/>
            <person name="Grigoriev I.V."/>
            <person name="Gunde-Cimerman N."/>
        </authorList>
    </citation>
    <scope>NUCLEOTIDE SEQUENCE [LARGE SCALE GENOMIC DNA]</scope>
    <source>
        <strain evidence="2 3">CBS 110374</strain>
    </source>
</reference>
<dbReference type="GeneID" id="63912425"/>